<keyword evidence="12" id="KW-1185">Reference proteome</keyword>
<feature type="domain" description="Rhodanese" evidence="10">
    <location>
        <begin position="574"/>
        <end position="667"/>
    </location>
</feature>
<comment type="catalytic activity">
    <reaction evidence="8">
        <text>(sulfur carrier)-H + L-cysteine = (sulfur carrier)-SH + L-alanine</text>
        <dbReference type="Rhea" id="RHEA:43892"/>
        <dbReference type="Rhea" id="RHEA-COMP:14737"/>
        <dbReference type="Rhea" id="RHEA-COMP:14739"/>
        <dbReference type="ChEBI" id="CHEBI:29917"/>
        <dbReference type="ChEBI" id="CHEBI:35235"/>
        <dbReference type="ChEBI" id="CHEBI:57972"/>
        <dbReference type="ChEBI" id="CHEBI:64428"/>
        <dbReference type="EC" id="2.8.1.7"/>
    </reaction>
</comment>
<dbReference type="Gene3D" id="3.40.640.10">
    <property type="entry name" value="Type I PLP-dependent aspartate aminotransferase-like (Major domain)"/>
    <property type="match status" value="1"/>
</dbReference>
<dbReference type="PANTHER" id="PTHR11601">
    <property type="entry name" value="CYSTEINE DESULFURYLASE FAMILY MEMBER"/>
    <property type="match status" value="1"/>
</dbReference>
<gene>
    <name evidence="11" type="ORF">N475_04410</name>
</gene>
<evidence type="ECO:0000256" key="7">
    <source>
        <dbReference type="ARBA" id="ARBA00023014"/>
    </source>
</evidence>
<dbReference type="InterPro" id="IPR001763">
    <property type="entry name" value="Rhodanese-like_dom"/>
</dbReference>
<dbReference type="CDD" id="cd00158">
    <property type="entry name" value="RHOD"/>
    <property type="match status" value="1"/>
</dbReference>
<dbReference type="InterPro" id="IPR015424">
    <property type="entry name" value="PyrdxlP-dep_Trfase"/>
</dbReference>
<evidence type="ECO:0000256" key="9">
    <source>
        <dbReference type="RuleBase" id="RU004504"/>
    </source>
</evidence>
<dbReference type="Proteomes" id="UP000076643">
    <property type="component" value="Unassembled WGS sequence"/>
</dbReference>
<comment type="similarity">
    <text evidence="2">Belongs to the class-V pyridoxal-phosphate-dependent aminotransferase family. NifS/IscS subfamily.</text>
</comment>
<dbReference type="PROSITE" id="PS00595">
    <property type="entry name" value="AA_TRANSFER_CLASS_5"/>
    <property type="match status" value="1"/>
</dbReference>
<evidence type="ECO:0000313" key="11">
    <source>
        <dbReference type="EMBL" id="KZN31703.1"/>
    </source>
</evidence>
<dbReference type="AlphaFoldDB" id="A0A166V4G8"/>
<dbReference type="Pfam" id="PF00581">
    <property type="entry name" value="Rhodanese"/>
    <property type="match status" value="1"/>
</dbReference>
<comment type="cofactor">
    <cofactor evidence="1 9">
        <name>pyridoxal 5'-phosphate</name>
        <dbReference type="ChEBI" id="CHEBI:597326"/>
    </cofactor>
</comment>
<dbReference type="PATRIC" id="fig|1365250.3.peg.4445"/>
<evidence type="ECO:0000256" key="6">
    <source>
        <dbReference type="ARBA" id="ARBA00023004"/>
    </source>
</evidence>
<dbReference type="Gene3D" id="3.90.1150.10">
    <property type="entry name" value="Aspartate Aminotransferase, domain 1"/>
    <property type="match status" value="1"/>
</dbReference>
<proteinExistence type="inferred from homology"/>
<dbReference type="EC" id="2.8.1.7" evidence="3"/>
<dbReference type="InterPro" id="IPR036873">
    <property type="entry name" value="Rhodanese-like_dom_sf"/>
</dbReference>
<dbReference type="InterPro" id="IPR015421">
    <property type="entry name" value="PyrdxlP-dep_Trfase_major"/>
</dbReference>
<evidence type="ECO:0000256" key="2">
    <source>
        <dbReference type="ARBA" id="ARBA00006490"/>
    </source>
</evidence>
<sequence length="667" mass="73266">MKQSAHSNIIYLDANATTPVLEPIAAEVMNTMMVEFGNPSSAHISGVRAKRLLEQTRLLARQLIGTKDGELLFTSGATEGIQTAVVSVLRDYLSNGGVSYKSPVLLYGATEHKAVPNTLHHWNKVMGLNAQILEIPVDKYGILDLKFISEHVGQAVMICTMAVNNETGVKQDLLSLEATIRSHNTNVAWLVDCVQGLGKIELNMDSISIDYAPFSGHKLYAPKGIGFLYIRSERPYTPFIAGGGQEAGMRSGTENLPGIAGLKCLFELLLGECDLFKTNEQLVSHRELLISALNDTFRDVSYHNQVELSVPTTINFSVAYLTSKEIMDLFDAAGIRVSGGSACSSGAKSSFVLEAMGLTQWQCENSIRLSFGPADSTEFIERACEAIRQLRAPLLNHCLSGDIANINESVCAKGLTQIEYHGESSWIFVTPDMEVIVYNPIEAVHTKIANIVTNQKLRLSAVLVKDYSDLQLSAKEKLCRLLTSQYLASFELKLASTTCKLITQHYELGPRYTLRLGDEKTMIFTEGNVLDAESFDLLCTSNGAELMTGTSLSKSKFDEVVNIQTLKGAREWLKQNSGVVLDIREPFEHEASVKSVKALFELDTNTKLLNIPMSRLAHAYLNNELDNGVSYLLFCRTGTRSNKAQQVLSKLGVEHIANFEGGLALCE</sequence>
<accession>A0A166V4G8</accession>
<evidence type="ECO:0000259" key="10">
    <source>
        <dbReference type="PROSITE" id="PS50206"/>
    </source>
</evidence>
<evidence type="ECO:0000256" key="1">
    <source>
        <dbReference type="ARBA" id="ARBA00001933"/>
    </source>
</evidence>
<dbReference type="InterPro" id="IPR015422">
    <property type="entry name" value="PyrdxlP-dep_Trfase_small"/>
</dbReference>
<organism evidence="11 12">
    <name type="scientific">Pseudoalteromonas luteoviolacea DSM 6061</name>
    <dbReference type="NCBI Taxonomy" id="1365250"/>
    <lineage>
        <taxon>Bacteria</taxon>
        <taxon>Pseudomonadati</taxon>
        <taxon>Pseudomonadota</taxon>
        <taxon>Gammaproteobacteria</taxon>
        <taxon>Alteromonadales</taxon>
        <taxon>Pseudoalteromonadaceae</taxon>
        <taxon>Pseudoalteromonas</taxon>
    </lineage>
</organism>
<dbReference type="GO" id="GO:0051536">
    <property type="term" value="F:iron-sulfur cluster binding"/>
    <property type="evidence" value="ECO:0007669"/>
    <property type="project" value="UniProtKB-KW"/>
</dbReference>
<reference evidence="11 12" key="1">
    <citation type="submission" date="2013-07" db="EMBL/GenBank/DDBJ databases">
        <title>Comparative Genomic and Metabolomic Analysis of Twelve Strains of Pseudoalteromonas luteoviolacea.</title>
        <authorList>
            <person name="Vynne N.G."/>
            <person name="Mansson M."/>
            <person name="Gram L."/>
        </authorList>
    </citation>
    <scope>NUCLEOTIDE SEQUENCE [LARGE SCALE GENOMIC DNA]</scope>
    <source>
        <strain evidence="11 12">DSM 6061</strain>
    </source>
</reference>
<dbReference type="Gene3D" id="3.40.250.10">
    <property type="entry name" value="Rhodanese-like domain"/>
    <property type="match status" value="1"/>
</dbReference>
<evidence type="ECO:0000256" key="8">
    <source>
        <dbReference type="ARBA" id="ARBA00050776"/>
    </source>
</evidence>
<dbReference type="Pfam" id="PF00266">
    <property type="entry name" value="Aminotran_5"/>
    <property type="match status" value="1"/>
</dbReference>
<dbReference type="Gene3D" id="1.10.260.50">
    <property type="match status" value="1"/>
</dbReference>
<dbReference type="RefSeq" id="WP_063365919.1">
    <property type="nucleotide sequence ID" value="NZ_AQHB01000047.1"/>
</dbReference>
<name>A0A166V4G8_9GAMM</name>
<keyword evidence="7" id="KW-0411">Iron-sulfur</keyword>
<dbReference type="GO" id="GO:0031071">
    <property type="term" value="F:cysteine desulfurase activity"/>
    <property type="evidence" value="ECO:0007669"/>
    <property type="project" value="UniProtKB-EC"/>
</dbReference>
<dbReference type="EMBL" id="AUYB01000136">
    <property type="protein sequence ID" value="KZN31703.1"/>
    <property type="molecule type" value="Genomic_DNA"/>
</dbReference>
<dbReference type="SUPFAM" id="SSF53383">
    <property type="entry name" value="PLP-dependent transferases"/>
    <property type="match status" value="1"/>
</dbReference>
<keyword evidence="4" id="KW-0479">Metal-binding</keyword>
<dbReference type="InterPro" id="IPR000192">
    <property type="entry name" value="Aminotrans_V_dom"/>
</dbReference>
<dbReference type="SUPFAM" id="SSF52821">
    <property type="entry name" value="Rhodanese/Cell cycle control phosphatase"/>
    <property type="match status" value="1"/>
</dbReference>
<comment type="caution">
    <text evidence="11">The sequence shown here is derived from an EMBL/GenBank/DDBJ whole genome shotgun (WGS) entry which is preliminary data.</text>
</comment>
<dbReference type="InterPro" id="IPR020578">
    <property type="entry name" value="Aminotrans_V_PyrdxlP_BS"/>
</dbReference>
<protein>
    <recommendedName>
        <fullName evidence="3">cysteine desulfurase</fullName>
        <ecNumber evidence="3">2.8.1.7</ecNumber>
    </recommendedName>
</protein>
<dbReference type="PANTHER" id="PTHR11601:SF34">
    <property type="entry name" value="CYSTEINE DESULFURASE"/>
    <property type="match status" value="1"/>
</dbReference>
<dbReference type="GO" id="GO:0046872">
    <property type="term" value="F:metal ion binding"/>
    <property type="evidence" value="ECO:0007669"/>
    <property type="project" value="UniProtKB-KW"/>
</dbReference>
<evidence type="ECO:0000256" key="5">
    <source>
        <dbReference type="ARBA" id="ARBA00022898"/>
    </source>
</evidence>
<keyword evidence="6" id="KW-0408">Iron</keyword>
<evidence type="ECO:0000256" key="3">
    <source>
        <dbReference type="ARBA" id="ARBA00012239"/>
    </source>
</evidence>
<evidence type="ECO:0000313" key="12">
    <source>
        <dbReference type="Proteomes" id="UP000076643"/>
    </source>
</evidence>
<keyword evidence="5" id="KW-0663">Pyridoxal phosphate</keyword>
<dbReference type="PROSITE" id="PS50206">
    <property type="entry name" value="RHODANESE_3"/>
    <property type="match status" value="1"/>
</dbReference>
<evidence type="ECO:0000256" key="4">
    <source>
        <dbReference type="ARBA" id="ARBA00022723"/>
    </source>
</evidence>